<accession>A0A5M3WL20</accession>
<dbReference type="AlphaFoldDB" id="A0A5M3WL20"/>
<organism evidence="1 2">
    <name type="scientific">Acrocarpospora macrocephala</name>
    <dbReference type="NCBI Taxonomy" id="150177"/>
    <lineage>
        <taxon>Bacteria</taxon>
        <taxon>Bacillati</taxon>
        <taxon>Actinomycetota</taxon>
        <taxon>Actinomycetes</taxon>
        <taxon>Streptosporangiales</taxon>
        <taxon>Streptosporangiaceae</taxon>
        <taxon>Acrocarpospora</taxon>
    </lineage>
</organism>
<sequence>MIAAAPAYAATTIEIVYSTDNGSTWSSSLPVPNPSSWLTRIWYNNSDSAAYRDASVLAHIRSRLVPGTTKVCLSPRTSDPAKPDNSELACNTDVGQTGPIDEKAVWGGGLPEAGLGTIDGQNWNLRISPTAGLFAEPRDLTKGVLERGKKSYLHLQGCTYGNGGTDNFMSFVANLPNAPFRTGTGVSNGPKPLTCGPGDAAYRYKPGSGATQAISLLGKRYFNLQQCVYNSGADLATVAVQQPQTNSSNVKASPTAPCPGTGWVAGNSRTQALDLLTLRYVNLQQCVYAKPGDFYTNLVQNSGDWLTRSPATDTGDTPKPANAACAAGYPTSYQWVSANSATQAIDTEDTTRGAGFIEFEAQPEGGPSPYNHSRPTSAWLLIGNAIVAKDSGGWRV</sequence>
<dbReference type="Proteomes" id="UP000331127">
    <property type="component" value="Unassembled WGS sequence"/>
</dbReference>
<evidence type="ECO:0000313" key="1">
    <source>
        <dbReference type="EMBL" id="GES06978.1"/>
    </source>
</evidence>
<evidence type="ECO:0000313" key="2">
    <source>
        <dbReference type="Proteomes" id="UP000331127"/>
    </source>
</evidence>
<name>A0A5M3WL20_9ACTN</name>
<protein>
    <submittedName>
        <fullName evidence="1">Uncharacterized protein</fullName>
    </submittedName>
</protein>
<proteinExistence type="predicted"/>
<reference evidence="1 2" key="1">
    <citation type="submission" date="2019-10" db="EMBL/GenBank/DDBJ databases">
        <title>Whole genome shotgun sequence of Acrocarpospora macrocephala NBRC 16266.</title>
        <authorList>
            <person name="Ichikawa N."/>
            <person name="Kimura A."/>
            <person name="Kitahashi Y."/>
            <person name="Komaki H."/>
            <person name="Oguchi A."/>
        </authorList>
    </citation>
    <scope>NUCLEOTIDE SEQUENCE [LARGE SCALE GENOMIC DNA]</scope>
    <source>
        <strain evidence="1 2">NBRC 16266</strain>
    </source>
</reference>
<gene>
    <name evidence="1" type="ORF">Amac_005730</name>
</gene>
<comment type="caution">
    <text evidence="1">The sequence shown here is derived from an EMBL/GenBank/DDBJ whole genome shotgun (WGS) entry which is preliminary data.</text>
</comment>
<dbReference type="EMBL" id="BLAE01000004">
    <property type="protein sequence ID" value="GES06978.1"/>
    <property type="molecule type" value="Genomic_DNA"/>
</dbReference>
<keyword evidence="2" id="KW-1185">Reference proteome</keyword>